<dbReference type="AlphaFoldDB" id="A0A9P8V1Q6"/>
<dbReference type="GO" id="GO:0005737">
    <property type="term" value="C:cytoplasm"/>
    <property type="evidence" value="ECO:0007669"/>
    <property type="project" value="TreeGrafter"/>
</dbReference>
<keyword evidence="9" id="KW-0411">Iron-sulfur</keyword>
<comment type="cofactor">
    <cofactor evidence="1">
        <name>FAD</name>
        <dbReference type="ChEBI" id="CHEBI:57692"/>
    </cofactor>
</comment>
<name>A0A9P8V1Q6_9PEZI</name>
<keyword evidence="5" id="KW-0479">Metal-binding</keyword>
<feature type="domain" description="Rieske" evidence="10">
    <location>
        <begin position="6"/>
        <end position="105"/>
    </location>
</feature>
<protein>
    <recommendedName>
        <fullName evidence="10">Rieske domain-containing protein</fullName>
    </recommendedName>
</protein>
<dbReference type="InterPro" id="IPR023753">
    <property type="entry name" value="FAD/NAD-binding_dom"/>
</dbReference>
<reference evidence="11" key="1">
    <citation type="journal article" date="2021" name="Nat. Commun.">
        <title>Genetic determinants of endophytism in the Arabidopsis root mycobiome.</title>
        <authorList>
            <person name="Mesny F."/>
            <person name="Miyauchi S."/>
            <person name="Thiergart T."/>
            <person name="Pickel B."/>
            <person name="Atanasova L."/>
            <person name="Karlsson M."/>
            <person name="Huettel B."/>
            <person name="Barry K.W."/>
            <person name="Haridas S."/>
            <person name="Chen C."/>
            <person name="Bauer D."/>
            <person name="Andreopoulos W."/>
            <person name="Pangilinan J."/>
            <person name="LaButti K."/>
            <person name="Riley R."/>
            <person name="Lipzen A."/>
            <person name="Clum A."/>
            <person name="Drula E."/>
            <person name="Henrissat B."/>
            <person name="Kohler A."/>
            <person name="Grigoriev I.V."/>
            <person name="Martin F.M."/>
            <person name="Hacquard S."/>
        </authorList>
    </citation>
    <scope>NUCLEOTIDE SEQUENCE</scope>
    <source>
        <strain evidence="11">MPI-SDFR-AT-0117</strain>
    </source>
</reference>
<dbReference type="Gene3D" id="2.102.10.10">
    <property type="entry name" value="Rieske [2Fe-2S] iron-sulphur domain"/>
    <property type="match status" value="1"/>
</dbReference>
<dbReference type="Pfam" id="PF00355">
    <property type="entry name" value="Rieske"/>
    <property type="match status" value="1"/>
</dbReference>
<dbReference type="GO" id="GO:0046872">
    <property type="term" value="F:metal ion binding"/>
    <property type="evidence" value="ECO:0007669"/>
    <property type="project" value="UniProtKB-KW"/>
</dbReference>
<gene>
    <name evidence="11" type="ORF">F5X68DRAFT_143191</name>
</gene>
<dbReference type="GO" id="GO:0016651">
    <property type="term" value="F:oxidoreductase activity, acting on NAD(P)H"/>
    <property type="evidence" value="ECO:0007669"/>
    <property type="project" value="TreeGrafter"/>
</dbReference>
<evidence type="ECO:0000256" key="6">
    <source>
        <dbReference type="ARBA" id="ARBA00022827"/>
    </source>
</evidence>
<accession>A0A9P8V1Q6</accession>
<dbReference type="PRINTS" id="PR00368">
    <property type="entry name" value="FADPNR"/>
</dbReference>
<organism evidence="11 12">
    <name type="scientific">Plectosphaerella plurivora</name>
    <dbReference type="NCBI Taxonomy" id="936078"/>
    <lineage>
        <taxon>Eukaryota</taxon>
        <taxon>Fungi</taxon>
        <taxon>Dikarya</taxon>
        <taxon>Ascomycota</taxon>
        <taxon>Pezizomycotina</taxon>
        <taxon>Sordariomycetes</taxon>
        <taxon>Hypocreomycetidae</taxon>
        <taxon>Glomerellales</taxon>
        <taxon>Plectosphaerellaceae</taxon>
        <taxon>Plectosphaerella</taxon>
    </lineage>
</organism>
<dbReference type="InterPro" id="IPR017941">
    <property type="entry name" value="Rieske_2Fe-2S"/>
</dbReference>
<dbReference type="InterPro" id="IPR050446">
    <property type="entry name" value="FAD-oxidoreductase/Apoptosis"/>
</dbReference>
<dbReference type="Gene3D" id="3.50.50.60">
    <property type="entry name" value="FAD/NAD(P)-binding domain"/>
    <property type="match status" value="2"/>
</dbReference>
<dbReference type="Gene3D" id="3.30.390.30">
    <property type="match status" value="1"/>
</dbReference>
<dbReference type="InterPro" id="IPR016156">
    <property type="entry name" value="FAD/NAD-linked_Rdtase_dimer_sf"/>
</dbReference>
<dbReference type="GO" id="GO:0051537">
    <property type="term" value="F:2 iron, 2 sulfur cluster binding"/>
    <property type="evidence" value="ECO:0007669"/>
    <property type="project" value="UniProtKB-KW"/>
</dbReference>
<dbReference type="SUPFAM" id="SSF55424">
    <property type="entry name" value="FAD/NAD-linked reductases, dimerisation (C-terminal) domain"/>
    <property type="match status" value="1"/>
</dbReference>
<keyword evidence="3" id="KW-0285">Flavoprotein</keyword>
<dbReference type="PROSITE" id="PS51296">
    <property type="entry name" value="RIESKE"/>
    <property type="match status" value="1"/>
</dbReference>
<sequence length="544" mass="57417">MSEFKLKSITSLSLSPGEKQEVEVEGIEGGKVLLANAGGKITALGTKCTHFGAPLVKGVLTTDGRLTCPWHGACFNAKTGDIEDAPALDPLTVFKVTERDGAVYITGEESAIKSGRRKPNIKCSSAKGADDKKVIIVGGGSGALGAIEGLRNGGFSGPLTVISREGHFPIDRTKLSKALLTEVEKLQWRDSAFYDSGSVQWVHDEVVDIDFSGRSLTTKGGEKHTYGKIILATGGTPRVLPLQGFKVLENIFTLRTVDDVKKIVAAIGDKGKRIVIVGSSFIGMEIANATAKDNTVTIIGMETTPLERVLGAKIGAGIQKAVEQSGVKFHMEAGVDKAEPSTSDAAKVGAVYLKDGTKIDADLVILGVGVAPATEFLQNNKAVSLEKDGSLKTDDSFLIEGLKDAYAVGDIATYPYRGPGGEGKHTRIEHWNVAQNAGRSVANHIINSAAKQEAFIPVFWSALGAQLRYCGNTVGGWDDVVIQGSVDEKAFAAFYANGETVVAVATMGKDPVMVQSAELMRLDKMPKKSELQGGLDVLSLGSPA</sequence>
<dbReference type="SUPFAM" id="SSF51905">
    <property type="entry name" value="FAD/NAD(P)-binding domain"/>
    <property type="match status" value="1"/>
</dbReference>
<evidence type="ECO:0000256" key="4">
    <source>
        <dbReference type="ARBA" id="ARBA00022714"/>
    </source>
</evidence>
<keyword evidence="8" id="KW-0408">Iron</keyword>
<evidence type="ECO:0000256" key="9">
    <source>
        <dbReference type="ARBA" id="ARBA00023014"/>
    </source>
</evidence>
<evidence type="ECO:0000256" key="1">
    <source>
        <dbReference type="ARBA" id="ARBA00001974"/>
    </source>
</evidence>
<proteinExistence type="inferred from homology"/>
<evidence type="ECO:0000313" key="12">
    <source>
        <dbReference type="Proteomes" id="UP000770015"/>
    </source>
</evidence>
<evidence type="ECO:0000259" key="10">
    <source>
        <dbReference type="PROSITE" id="PS51296"/>
    </source>
</evidence>
<evidence type="ECO:0000256" key="5">
    <source>
        <dbReference type="ARBA" id="ARBA00022723"/>
    </source>
</evidence>
<dbReference type="InterPro" id="IPR036922">
    <property type="entry name" value="Rieske_2Fe-2S_sf"/>
</dbReference>
<evidence type="ECO:0000256" key="8">
    <source>
        <dbReference type="ARBA" id="ARBA00023004"/>
    </source>
</evidence>
<dbReference type="Pfam" id="PF07992">
    <property type="entry name" value="Pyr_redox_2"/>
    <property type="match status" value="1"/>
</dbReference>
<dbReference type="InterPro" id="IPR028202">
    <property type="entry name" value="Reductase_C"/>
</dbReference>
<dbReference type="InterPro" id="IPR036188">
    <property type="entry name" value="FAD/NAD-bd_sf"/>
</dbReference>
<dbReference type="CDD" id="cd03478">
    <property type="entry name" value="Rieske_AIFL_N"/>
    <property type="match status" value="1"/>
</dbReference>
<comment type="similarity">
    <text evidence="2">Belongs to the FAD-dependent oxidoreductase family.</text>
</comment>
<dbReference type="PRINTS" id="PR00411">
    <property type="entry name" value="PNDRDTASEI"/>
</dbReference>
<dbReference type="Pfam" id="PF14759">
    <property type="entry name" value="Reductase_C"/>
    <property type="match status" value="1"/>
</dbReference>
<keyword evidence="12" id="KW-1185">Reference proteome</keyword>
<dbReference type="PANTHER" id="PTHR43557:SF2">
    <property type="entry name" value="RIESKE DOMAIN-CONTAINING PROTEIN-RELATED"/>
    <property type="match status" value="1"/>
</dbReference>
<keyword evidence="6" id="KW-0274">FAD</keyword>
<keyword evidence="7" id="KW-0560">Oxidoreductase</keyword>
<evidence type="ECO:0000313" key="11">
    <source>
        <dbReference type="EMBL" id="KAH6667054.1"/>
    </source>
</evidence>
<dbReference type="OrthoDB" id="6029at2759"/>
<comment type="caution">
    <text evidence="11">The sequence shown here is derived from an EMBL/GenBank/DDBJ whole genome shotgun (WGS) entry which is preliminary data.</text>
</comment>
<dbReference type="EMBL" id="JAGSXJ010000035">
    <property type="protein sequence ID" value="KAH6667054.1"/>
    <property type="molecule type" value="Genomic_DNA"/>
</dbReference>
<evidence type="ECO:0000256" key="3">
    <source>
        <dbReference type="ARBA" id="ARBA00022630"/>
    </source>
</evidence>
<keyword evidence="4" id="KW-0001">2Fe-2S</keyword>
<dbReference type="Proteomes" id="UP000770015">
    <property type="component" value="Unassembled WGS sequence"/>
</dbReference>
<dbReference type="PANTHER" id="PTHR43557">
    <property type="entry name" value="APOPTOSIS-INDUCING FACTOR 1"/>
    <property type="match status" value="1"/>
</dbReference>
<dbReference type="SUPFAM" id="SSF50022">
    <property type="entry name" value="ISP domain"/>
    <property type="match status" value="1"/>
</dbReference>
<evidence type="ECO:0000256" key="7">
    <source>
        <dbReference type="ARBA" id="ARBA00023002"/>
    </source>
</evidence>
<evidence type="ECO:0000256" key="2">
    <source>
        <dbReference type="ARBA" id="ARBA00006442"/>
    </source>
</evidence>